<proteinExistence type="predicted"/>
<dbReference type="GO" id="GO:0016829">
    <property type="term" value="F:lyase activity"/>
    <property type="evidence" value="ECO:0007669"/>
    <property type="project" value="UniProtKB-KW"/>
</dbReference>
<dbReference type="InterPro" id="IPR000192">
    <property type="entry name" value="Aminotrans_V_dom"/>
</dbReference>
<dbReference type="RefSeq" id="WP_093162861.1">
    <property type="nucleotide sequence ID" value="NZ_FNEK01000072.1"/>
</dbReference>
<accession>A0A1G9I3R3</accession>
<dbReference type="PANTHER" id="PTHR43686">
    <property type="entry name" value="SULFURTRANSFERASE-RELATED"/>
    <property type="match status" value="1"/>
</dbReference>
<reference evidence="3 4" key="1">
    <citation type="submission" date="2016-10" db="EMBL/GenBank/DDBJ databases">
        <authorList>
            <person name="de Groot N.N."/>
        </authorList>
    </citation>
    <scope>NUCLEOTIDE SEQUENCE [LARGE SCALE GENOMIC DNA]</scope>
    <source>
        <strain evidence="3 4">DSM 25294</strain>
    </source>
</reference>
<dbReference type="AlphaFoldDB" id="A0A1G9I3R3"/>
<dbReference type="InterPro" id="IPR015424">
    <property type="entry name" value="PyrdxlP-dep_Trfase"/>
</dbReference>
<dbReference type="InterPro" id="IPR015422">
    <property type="entry name" value="PyrdxlP-dep_Trfase_small"/>
</dbReference>
<dbReference type="SUPFAM" id="SSF53383">
    <property type="entry name" value="PLP-dependent transferases"/>
    <property type="match status" value="1"/>
</dbReference>
<sequence>MTALTEFRENLNRPDLLNALRQGLIGDDIEFETPFGTKRLLYADYVASGRALRQVEDFVMEKVLPFYANSHTETSFCGMTMTRMREEARNTIGRLVNADQECHVVFCGSGATAGLNRIARLLRIEEIVAAGERVVVLIGPYEHHSNILPWRESGAELVTIPEKPGGGVDLDALETALIAADGARRIIGSFSAASNVTGILTDTNAVTRLLKAYGALAIWDYAGGAPYLPMDMSPAPDCAKDAIVFSAHKFPGGPGASGVAVIRDTVIARRTPTAPGGGTVWFVSPWRTDYSAHVEEREEGGTPNIVGDIRAALVMLIKDAIGTEAILQRDADLRARAMKRLGAHPCIKILGRFEEVDALPIFSFQVSDLAGEPVHPHLFTRMLSDIHGVQVRGGCACAGPYAHALLDLDEARSEALFQRLSNGHELEKPGWVRLNFSYLHGDEQVERILGAVTELAERSREYATAYDCDPKTAHFTARDPARLQGVA</sequence>
<organism evidence="3 4">
    <name type="scientific">Aliiruegeria lutimaris</name>
    <dbReference type="NCBI Taxonomy" id="571298"/>
    <lineage>
        <taxon>Bacteria</taxon>
        <taxon>Pseudomonadati</taxon>
        <taxon>Pseudomonadota</taxon>
        <taxon>Alphaproteobacteria</taxon>
        <taxon>Rhodobacterales</taxon>
        <taxon>Roseobacteraceae</taxon>
        <taxon>Aliiruegeria</taxon>
    </lineage>
</organism>
<dbReference type="Gene3D" id="3.90.1150.10">
    <property type="entry name" value="Aspartate Aminotransferase, domain 1"/>
    <property type="match status" value="1"/>
</dbReference>
<evidence type="ECO:0000259" key="2">
    <source>
        <dbReference type="Pfam" id="PF00266"/>
    </source>
</evidence>
<protein>
    <submittedName>
        <fullName evidence="3">Selenocysteine lyase/Cysteine desulfurase</fullName>
    </submittedName>
</protein>
<dbReference type="OrthoDB" id="9804366at2"/>
<feature type="domain" description="Aminotransferase class V" evidence="2">
    <location>
        <begin position="42"/>
        <end position="404"/>
    </location>
</feature>
<name>A0A1G9I3R3_9RHOB</name>
<dbReference type="STRING" id="571298.SAMN04488026_10728"/>
<dbReference type="Gene3D" id="3.40.640.10">
    <property type="entry name" value="Type I PLP-dependent aspartate aminotransferase-like (Major domain)"/>
    <property type="match status" value="1"/>
</dbReference>
<evidence type="ECO:0000313" key="4">
    <source>
        <dbReference type="Proteomes" id="UP000199382"/>
    </source>
</evidence>
<keyword evidence="1" id="KW-0663">Pyridoxal phosphate</keyword>
<dbReference type="EMBL" id="FNEK01000072">
    <property type="protein sequence ID" value="SDL19695.1"/>
    <property type="molecule type" value="Genomic_DNA"/>
</dbReference>
<evidence type="ECO:0000313" key="3">
    <source>
        <dbReference type="EMBL" id="SDL19695.1"/>
    </source>
</evidence>
<dbReference type="Proteomes" id="UP000199382">
    <property type="component" value="Unassembled WGS sequence"/>
</dbReference>
<gene>
    <name evidence="3" type="ORF">SAMN04488026_10728</name>
</gene>
<dbReference type="Pfam" id="PF00266">
    <property type="entry name" value="Aminotran_5"/>
    <property type="match status" value="1"/>
</dbReference>
<keyword evidence="4" id="KW-1185">Reference proteome</keyword>
<dbReference type="PANTHER" id="PTHR43686:SF1">
    <property type="entry name" value="AMINOTRAN_5 DOMAIN-CONTAINING PROTEIN"/>
    <property type="match status" value="1"/>
</dbReference>
<keyword evidence="3" id="KW-0456">Lyase</keyword>
<dbReference type="InterPro" id="IPR015421">
    <property type="entry name" value="PyrdxlP-dep_Trfase_major"/>
</dbReference>
<evidence type="ECO:0000256" key="1">
    <source>
        <dbReference type="ARBA" id="ARBA00022898"/>
    </source>
</evidence>